<evidence type="ECO:0000256" key="5">
    <source>
        <dbReference type="ARBA" id="ARBA00022737"/>
    </source>
</evidence>
<dbReference type="SMART" id="SM00360">
    <property type="entry name" value="RRM"/>
    <property type="match status" value="2"/>
</dbReference>
<feature type="region of interest" description="Disordered" evidence="8">
    <location>
        <begin position="69"/>
        <end position="94"/>
    </location>
</feature>
<dbReference type="CDD" id="cd12323">
    <property type="entry name" value="RRM2_MSI"/>
    <property type="match status" value="1"/>
</dbReference>
<feature type="domain" description="RRM" evidence="9">
    <location>
        <begin position="239"/>
        <end position="316"/>
    </location>
</feature>
<evidence type="ECO:0000256" key="7">
    <source>
        <dbReference type="PROSITE-ProRule" id="PRU00176"/>
    </source>
</evidence>
<gene>
    <name evidence="10" type="ORF">QR680_013117</name>
</gene>
<dbReference type="InterPro" id="IPR035979">
    <property type="entry name" value="RBD_domain_sf"/>
</dbReference>
<dbReference type="Pfam" id="PF00076">
    <property type="entry name" value="RRM_1"/>
    <property type="match status" value="2"/>
</dbReference>
<sequence length="444" mass="47208">MSKKTVASGSPVVSIVARNSNGAPPSATGTPPPAAAADSRSRNGTPGPLAASPNLSSAPGAQKLVQEMESLVGSSSREVAGSVENDHASEDGSMGCNDPGKMFIGGLSWQTTAEGLRDYFSKFGEVNECMVMRDPATKRARGFGFITFADPKTVDKVLAEENHELDNKKIDPKVAFPKRAQPKAAALTARYGSGSEARSATATMISPQAYLSAAGLLPGYGPGYVIAAQPVPEMIVKTKKVFIGGLSSTSTLDDMRRYFEQYGKVEDAMLMFDKATQRHRGFGFVTFDNDEVSDKVCEIHFHEINGKMVECKKAQPKEVMLPVQMNKSRAAAARGLYMAPEQLLAFTNYNYPRLPFGNMMFPGMFPTTPFANPGYGGSSGRQSGVPASMGAAANGAAGRDFQAAAAALQHQPSLFDAAVAYAAVSDPYFPNGQQQLTNSYHKLP</sequence>
<proteinExistence type="inferred from homology"/>
<dbReference type="AlphaFoldDB" id="A0AA39I785"/>
<feature type="domain" description="RRM" evidence="9">
    <location>
        <begin position="100"/>
        <end position="182"/>
    </location>
</feature>
<dbReference type="Proteomes" id="UP001175271">
    <property type="component" value="Unassembled WGS sequence"/>
</dbReference>
<dbReference type="Gene3D" id="3.30.70.330">
    <property type="match status" value="2"/>
</dbReference>
<dbReference type="InterPro" id="IPR034126">
    <property type="entry name" value="MSI_RRM2"/>
</dbReference>
<keyword evidence="4" id="KW-0597">Phosphoprotein</keyword>
<dbReference type="GO" id="GO:0005737">
    <property type="term" value="C:cytoplasm"/>
    <property type="evidence" value="ECO:0007669"/>
    <property type="project" value="UniProtKB-SubCell"/>
</dbReference>
<evidence type="ECO:0000256" key="8">
    <source>
        <dbReference type="SAM" id="MobiDB-lite"/>
    </source>
</evidence>
<dbReference type="FunFam" id="3.30.70.330:FF:000025">
    <property type="entry name" value="RNA-binding protein Musashi homolog 2 isoform X1"/>
    <property type="match status" value="1"/>
</dbReference>
<protein>
    <recommendedName>
        <fullName evidence="9">RRM domain-containing protein</fullName>
    </recommendedName>
</protein>
<evidence type="ECO:0000313" key="11">
    <source>
        <dbReference type="Proteomes" id="UP001175271"/>
    </source>
</evidence>
<accession>A0AA39I785</accession>
<dbReference type="InterPro" id="IPR000504">
    <property type="entry name" value="RRM_dom"/>
</dbReference>
<dbReference type="PROSITE" id="PS50102">
    <property type="entry name" value="RRM"/>
    <property type="match status" value="2"/>
</dbReference>
<evidence type="ECO:0000256" key="3">
    <source>
        <dbReference type="ARBA" id="ARBA00022490"/>
    </source>
</evidence>
<keyword evidence="11" id="KW-1185">Reference proteome</keyword>
<dbReference type="PANTHER" id="PTHR48032:SF18">
    <property type="entry name" value="RRM DOMAIN-CONTAINING PROTEIN"/>
    <property type="match status" value="1"/>
</dbReference>
<evidence type="ECO:0000313" key="10">
    <source>
        <dbReference type="EMBL" id="KAK0417624.1"/>
    </source>
</evidence>
<organism evidence="10 11">
    <name type="scientific">Steinernema hermaphroditum</name>
    <dbReference type="NCBI Taxonomy" id="289476"/>
    <lineage>
        <taxon>Eukaryota</taxon>
        <taxon>Metazoa</taxon>
        <taxon>Ecdysozoa</taxon>
        <taxon>Nematoda</taxon>
        <taxon>Chromadorea</taxon>
        <taxon>Rhabditida</taxon>
        <taxon>Tylenchina</taxon>
        <taxon>Panagrolaimomorpha</taxon>
        <taxon>Strongyloidoidea</taxon>
        <taxon>Steinernematidae</taxon>
        <taxon>Steinernema</taxon>
    </lineage>
</organism>
<comment type="subcellular location">
    <subcellularLocation>
        <location evidence="1">Cytoplasm</location>
    </subcellularLocation>
</comment>
<comment type="caution">
    <text evidence="10">The sequence shown here is derived from an EMBL/GenBank/DDBJ whole genome shotgun (WGS) entry which is preliminary data.</text>
</comment>
<keyword evidence="3" id="KW-0963">Cytoplasm</keyword>
<evidence type="ECO:0000256" key="2">
    <source>
        <dbReference type="ARBA" id="ARBA00006635"/>
    </source>
</evidence>
<dbReference type="GO" id="GO:0006417">
    <property type="term" value="P:regulation of translation"/>
    <property type="evidence" value="ECO:0007669"/>
    <property type="project" value="TreeGrafter"/>
</dbReference>
<dbReference type="CDD" id="cd12576">
    <property type="entry name" value="RRM1_MSI"/>
    <property type="match status" value="1"/>
</dbReference>
<comment type="similarity">
    <text evidence="2">Belongs to the Musashi family.</text>
</comment>
<dbReference type="InterPro" id="IPR012677">
    <property type="entry name" value="Nucleotide-bd_a/b_plait_sf"/>
</dbReference>
<keyword evidence="6 7" id="KW-0694">RNA-binding</keyword>
<evidence type="ECO:0000256" key="6">
    <source>
        <dbReference type="ARBA" id="ARBA00022884"/>
    </source>
</evidence>
<feature type="region of interest" description="Disordered" evidence="8">
    <location>
        <begin position="1"/>
        <end position="57"/>
    </location>
</feature>
<keyword evidence="5" id="KW-0677">Repeat</keyword>
<name>A0AA39I785_9BILA</name>
<dbReference type="PANTHER" id="PTHR48032">
    <property type="entry name" value="RNA-BINDING PROTEIN MUSASHI HOMOLOG RBP6"/>
    <property type="match status" value="1"/>
</dbReference>
<dbReference type="EMBL" id="JAUCMV010000002">
    <property type="protein sequence ID" value="KAK0417624.1"/>
    <property type="molecule type" value="Genomic_DNA"/>
</dbReference>
<dbReference type="FunFam" id="3.30.70.330:FF:000020">
    <property type="entry name" value="RNA-binding protein Musashi homolog 2 isoform X1"/>
    <property type="match status" value="1"/>
</dbReference>
<dbReference type="GO" id="GO:0003729">
    <property type="term" value="F:mRNA binding"/>
    <property type="evidence" value="ECO:0007669"/>
    <property type="project" value="TreeGrafter"/>
</dbReference>
<reference evidence="10" key="1">
    <citation type="submission" date="2023-06" db="EMBL/GenBank/DDBJ databases">
        <title>Genomic analysis of the entomopathogenic nematode Steinernema hermaphroditum.</title>
        <authorList>
            <person name="Schwarz E.M."/>
            <person name="Heppert J.K."/>
            <person name="Baniya A."/>
            <person name="Schwartz H.T."/>
            <person name="Tan C.-H."/>
            <person name="Antoshechkin I."/>
            <person name="Sternberg P.W."/>
            <person name="Goodrich-Blair H."/>
            <person name="Dillman A.R."/>
        </authorList>
    </citation>
    <scope>NUCLEOTIDE SEQUENCE</scope>
    <source>
        <strain evidence="10">PS9179</strain>
        <tissue evidence="10">Whole animal</tissue>
    </source>
</reference>
<dbReference type="SUPFAM" id="SSF54928">
    <property type="entry name" value="RNA-binding domain, RBD"/>
    <property type="match status" value="2"/>
</dbReference>
<evidence type="ECO:0000259" key="9">
    <source>
        <dbReference type="PROSITE" id="PS50102"/>
    </source>
</evidence>
<evidence type="ECO:0000256" key="1">
    <source>
        <dbReference type="ARBA" id="ARBA00004496"/>
    </source>
</evidence>
<evidence type="ECO:0000256" key="4">
    <source>
        <dbReference type="ARBA" id="ARBA00022553"/>
    </source>
</evidence>